<dbReference type="GO" id="GO:0006515">
    <property type="term" value="P:protein quality control for misfolded or incompletely synthesized proteins"/>
    <property type="evidence" value="ECO:0007669"/>
    <property type="project" value="TreeGrafter"/>
</dbReference>
<protein>
    <submittedName>
        <fullName evidence="2">ATPase, AAA-type, core domain protein</fullName>
    </submittedName>
</protein>
<dbReference type="PANTHER" id="PTHR43718">
    <property type="entry name" value="LON PROTEASE"/>
    <property type="match status" value="1"/>
</dbReference>
<dbReference type="Pfam" id="PF00004">
    <property type="entry name" value="AAA"/>
    <property type="match status" value="1"/>
</dbReference>
<sequence length="96" mass="10700">RDEAEIRGHRRTYIGALPGRVIQAMKTAGSKNAVMMLDEIDKVGLDFRGDPSAALLEVLDPEQNREFSDHYLEVPYDLSQVLFITTANVIDTISPP</sequence>
<dbReference type="AlphaFoldDB" id="T1A949"/>
<dbReference type="GO" id="GO:0005524">
    <property type="term" value="F:ATP binding"/>
    <property type="evidence" value="ECO:0007669"/>
    <property type="project" value="InterPro"/>
</dbReference>
<evidence type="ECO:0000313" key="2">
    <source>
        <dbReference type="EMBL" id="EQD57171.1"/>
    </source>
</evidence>
<organism evidence="2">
    <name type="scientific">mine drainage metagenome</name>
    <dbReference type="NCBI Taxonomy" id="410659"/>
    <lineage>
        <taxon>unclassified sequences</taxon>
        <taxon>metagenomes</taxon>
        <taxon>ecological metagenomes</taxon>
    </lineage>
</organism>
<proteinExistence type="predicted"/>
<evidence type="ECO:0000259" key="1">
    <source>
        <dbReference type="Pfam" id="PF00004"/>
    </source>
</evidence>
<comment type="caution">
    <text evidence="2">The sequence shown here is derived from an EMBL/GenBank/DDBJ whole genome shotgun (WGS) entry which is preliminary data.</text>
</comment>
<dbReference type="InterPro" id="IPR027065">
    <property type="entry name" value="Lon_Prtase"/>
</dbReference>
<name>T1A949_9ZZZZ</name>
<reference evidence="2" key="2">
    <citation type="journal article" date="2014" name="ISME J.">
        <title>Microbial stratification in low pH oxic and suboxic macroscopic growths along an acid mine drainage.</title>
        <authorList>
            <person name="Mendez-Garcia C."/>
            <person name="Mesa V."/>
            <person name="Sprenger R.R."/>
            <person name="Richter M."/>
            <person name="Diez M.S."/>
            <person name="Solano J."/>
            <person name="Bargiela R."/>
            <person name="Golyshina O.V."/>
            <person name="Manteca A."/>
            <person name="Ramos J.L."/>
            <person name="Gallego J.R."/>
            <person name="Llorente I."/>
            <person name="Martins Dos Santos V.A."/>
            <person name="Jensen O.N."/>
            <person name="Pelaez A.I."/>
            <person name="Sanchez J."/>
            <person name="Ferrer M."/>
        </authorList>
    </citation>
    <scope>NUCLEOTIDE SEQUENCE</scope>
</reference>
<reference evidence="2" key="1">
    <citation type="submission" date="2013-08" db="EMBL/GenBank/DDBJ databases">
        <authorList>
            <person name="Mendez C."/>
            <person name="Richter M."/>
            <person name="Ferrer M."/>
            <person name="Sanchez J."/>
        </authorList>
    </citation>
    <scope>NUCLEOTIDE SEQUENCE</scope>
</reference>
<dbReference type="GO" id="GO:0004176">
    <property type="term" value="F:ATP-dependent peptidase activity"/>
    <property type="evidence" value="ECO:0007669"/>
    <property type="project" value="InterPro"/>
</dbReference>
<dbReference type="Gene3D" id="3.40.50.300">
    <property type="entry name" value="P-loop containing nucleotide triphosphate hydrolases"/>
    <property type="match status" value="1"/>
</dbReference>
<dbReference type="InterPro" id="IPR003959">
    <property type="entry name" value="ATPase_AAA_core"/>
</dbReference>
<dbReference type="EMBL" id="AUZX01008002">
    <property type="protein sequence ID" value="EQD57171.1"/>
    <property type="molecule type" value="Genomic_DNA"/>
</dbReference>
<dbReference type="InterPro" id="IPR027417">
    <property type="entry name" value="P-loop_NTPase"/>
</dbReference>
<feature type="domain" description="ATPase AAA-type core" evidence="1">
    <location>
        <begin position="9"/>
        <end position="96"/>
    </location>
</feature>
<feature type="non-terminal residue" evidence="2">
    <location>
        <position position="96"/>
    </location>
</feature>
<dbReference type="GO" id="GO:0016887">
    <property type="term" value="F:ATP hydrolysis activity"/>
    <property type="evidence" value="ECO:0007669"/>
    <property type="project" value="InterPro"/>
</dbReference>
<feature type="non-terminal residue" evidence="2">
    <location>
        <position position="1"/>
    </location>
</feature>
<dbReference type="PANTHER" id="PTHR43718:SF2">
    <property type="entry name" value="LON PROTEASE HOMOLOG, MITOCHONDRIAL"/>
    <property type="match status" value="1"/>
</dbReference>
<accession>T1A949</accession>
<dbReference type="SUPFAM" id="SSF52540">
    <property type="entry name" value="P-loop containing nucleoside triphosphate hydrolases"/>
    <property type="match status" value="1"/>
</dbReference>
<gene>
    <name evidence="2" type="ORF">B1A_11206</name>
</gene>
<dbReference type="GO" id="GO:0004252">
    <property type="term" value="F:serine-type endopeptidase activity"/>
    <property type="evidence" value="ECO:0007669"/>
    <property type="project" value="InterPro"/>
</dbReference>